<gene>
    <name evidence="2" type="ordered locus">MCAN_00901</name>
</gene>
<dbReference type="AlphaFoldDB" id="A0AB72XFN0"/>
<dbReference type="Proteomes" id="UP000008896">
    <property type="component" value="Chromosome"/>
</dbReference>
<dbReference type="PANTHER" id="PTHR30137:SF6">
    <property type="entry name" value="LUCIFERASE-LIKE MONOOXYGENASE"/>
    <property type="match status" value="1"/>
</dbReference>
<sequence length="330" mass="36265">MSLVSALRLNMTNIADPTARHAGRYQAALDMAEYADRCGFTAVSGEEHHLAATGWLPSPLILAAAIAGRTRSVRISINALIVPLYDPVRLAEDIAVLDNLTGGRFSFVAGMGYRPEEYHAAGKDWSQRGALMNHCLSVMLKAWSDQPFEYDGRSINVTPKPLTRPHPMVFIGGMTPVAARRAARFGLPFSPPMAMPEIEAVYHQELARNGKTGFVYHPENGSTVTLLHADPDQAWSSYGEFIMNEASEYSAWQRAGVPRPNEIAAASIADLRRLNKVEILTPEQLIHQIRRGRREVVMNPLVGGLPIDAGWASVHLLGDEVLPRIADIRD</sequence>
<dbReference type="Gene3D" id="3.20.20.30">
    <property type="entry name" value="Luciferase-like domain"/>
    <property type="match status" value="1"/>
</dbReference>
<dbReference type="GeneID" id="45424053"/>
<evidence type="ECO:0000313" key="3">
    <source>
        <dbReference type="Proteomes" id="UP000008896"/>
    </source>
</evidence>
<dbReference type="InterPro" id="IPR036661">
    <property type="entry name" value="Luciferase-like_sf"/>
</dbReference>
<accession>A0AB72XFN0</accession>
<dbReference type="InterPro" id="IPR050766">
    <property type="entry name" value="Bact_Lucif_Oxidored"/>
</dbReference>
<feature type="domain" description="Luciferase-like" evidence="1">
    <location>
        <begin position="20"/>
        <end position="290"/>
    </location>
</feature>
<dbReference type="Pfam" id="PF00296">
    <property type="entry name" value="Bac_luciferase"/>
    <property type="match status" value="1"/>
</dbReference>
<dbReference type="SUPFAM" id="SSF51679">
    <property type="entry name" value="Bacterial luciferase-like"/>
    <property type="match status" value="1"/>
</dbReference>
<dbReference type="InterPro" id="IPR011251">
    <property type="entry name" value="Luciferase-like_dom"/>
</dbReference>
<dbReference type="EMBL" id="HE572590">
    <property type="protein sequence ID" value="CCC42431.1"/>
    <property type="molecule type" value="Genomic_DNA"/>
</dbReference>
<dbReference type="KEGG" id="mce:MCAN_00901"/>
<evidence type="ECO:0000313" key="2">
    <source>
        <dbReference type="EMBL" id="CCC42431.1"/>
    </source>
</evidence>
<organism evidence="2 3">
    <name type="scientific">Mycobacterium canettii (strain CIPT 140010059)</name>
    <dbReference type="NCBI Taxonomy" id="1048245"/>
    <lineage>
        <taxon>Bacteria</taxon>
        <taxon>Bacillati</taxon>
        <taxon>Actinomycetota</taxon>
        <taxon>Actinomycetes</taxon>
        <taxon>Mycobacteriales</taxon>
        <taxon>Mycobacteriaceae</taxon>
        <taxon>Mycobacterium</taxon>
        <taxon>Mycobacterium tuberculosis complex</taxon>
    </lineage>
</organism>
<dbReference type="RefSeq" id="WP_014000028.1">
    <property type="nucleotide sequence ID" value="NC_015848.1"/>
</dbReference>
<dbReference type="GO" id="GO:0005829">
    <property type="term" value="C:cytosol"/>
    <property type="evidence" value="ECO:0007669"/>
    <property type="project" value="TreeGrafter"/>
</dbReference>
<dbReference type="GO" id="GO:0016705">
    <property type="term" value="F:oxidoreductase activity, acting on paired donors, with incorporation or reduction of molecular oxygen"/>
    <property type="evidence" value="ECO:0007669"/>
    <property type="project" value="InterPro"/>
</dbReference>
<reference evidence="2 3" key="2">
    <citation type="journal article" date="2013" name="Nat. Genet.">
        <title>Genomic analysis of smooth tubercle bacilli provides insights into ancestry and pathoadaptation of Mycobacterium tuberculosis.</title>
        <authorList>
            <person name="Supply P."/>
            <person name="Marceau M."/>
            <person name="Mangenot S."/>
            <person name="Roche D."/>
            <person name="Rouanet C."/>
            <person name="Khanna V."/>
            <person name="Majlessi L."/>
            <person name="Criscuolo A."/>
            <person name="Tap J."/>
            <person name="Pawlik A."/>
            <person name="Fiette L."/>
            <person name="Orgeur M."/>
            <person name="Fabre M."/>
            <person name="Parmentier C."/>
            <person name="Frigui W."/>
            <person name="Simeone R."/>
            <person name="Boritsch E.C."/>
            <person name="Debrie A.S."/>
            <person name="Willery E."/>
            <person name="Walker D."/>
            <person name="Quail M.A."/>
            <person name="Ma L."/>
            <person name="Bouchier C."/>
            <person name="Salvignol G."/>
            <person name="Sayes F."/>
            <person name="Cascioferro A."/>
            <person name="Seemann T."/>
            <person name="Barbe V."/>
            <person name="Locht C."/>
            <person name="Gutierrez M.C."/>
            <person name="Leclerc C."/>
            <person name="Bentley S.D."/>
            <person name="Stinear T.P."/>
            <person name="Brisse S."/>
            <person name="Medigue C."/>
            <person name="Parkhill J."/>
            <person name="Cruveiller S."/>
            <person name="Brosch R."/>
        </authorList>
    </citation>
    <scope>NUCLEOTIDE SEQUENCE [LARGE SCALE GENOMIC DNA]</scope>
    <source>
        <strain evidence="2 3">CIPT 140010059</strain>
    </source>
</reference>
<evidence type="ECO:0000259" key="1">
    <source>
        <dbReference type="Pfam" id="PF00296"/>
    </source>
</evidence>
<name>A0AB72XFN0_MYCCP</name>
<proteinExistence type="predicted"/>
<dbReference type="PANTHER" id="PTHR30137">
    <property type="entry name" value="LUCIFERASE-LIKE MONOOXYGENASE"/>
    <property type="match status" value="1"/>
</dbReference>
<protein>
    <recommendedName>
        <fullName evidence="1">Luciferase-like domain-containing protein</fullName>
    </recommendedName>
</protein>
<reference evidence="2 3" key="1">
    <citation type="journal article" date="2012" name="PLoS Negl. Trop. Dis.">
        <title>The Genome of Mycobacterium Africanum West African 2 Reveals a Lineage-Specific Locus and Genome Erosion Common to the M. tuberculosis Complex.</title>
        <authorList>
            <person name="Bentley S.D."/>
            <person name="Comas I."/>
            <person name="Bryant J.M."/>
            <person name="Walker D."/>
            <person name="Smith N.H."/>
            <person name="Harris S.R."/>
            <person name="Thurston S."/>
            <person name="Gagneux S."/>
            <person name="Wood J."/>
            <person name="Antonio M."/>
            <person name="Quail M.A."/>
            <person name="Gehre F."/>
            <person name="Adegbola R.A."/>
            <person name="Parkhill J."/>
            <person name="de Jong B.C."/>
        </authorList>
    </citation>
    <scope>NUCLEOTIDE SEQUENCE [LARGE SCALE GENOMIC DNA]</scope>
    <source>
        <strain evidence="2 3">CIPT 140010059</strain>
    </source>
</reference>